<proteinExistence type="predicted"/>
<keyword evidence="2" id="KW-1185">Reference proteome</keyword>
<evidence type="ECO:0000313" key="1">
    <source>
        <dbReference type="EMBL" id="MFD2566526.1"/>
    </source>
</evidence>
<name>A0ABW5LRV1_9FLAO</name>
<dbReference type="Proteomes" id="UP001597508">
    <property type="component" value="Unassembled WGS sequence"/>
</dbReference>
<protein>
    <submittedName>
        <fullName evidence="1">Uncharacterized protein</fullName>
    </submittedName>
</protein>
<dbReference type="NCBIfam" id="NF047658">
    <property type="entry name" value="HYC_CC_PP"/>
    <property type="match status" value="1"/>
</dbReference>
<reference evidence="2" key="1">
    <citation type="journal article" date="2019" name="Int. J. Syst. Evol. Microbiol.">
        <title>The Global Catalogue of Microorganisms (GCM) 10K type strain sequencing project: providing services to taxonomists for standard genome sequencing and annotation.</title>
        <authorList>
            <consortium name="The Broad Institute Genomics Platform"/>
            <consortium name="The Broad Institute Genome Sequencing Center for Infectious Disease"/>
            <person name="Wu L."/>
            <person name="Ma J."/>
        </authorList>
    </citation>
    <scope>NUCLEOTIDE SEQUENCE [LARGE SCALE GENOMIC DNA]</scope>
    <source>
        <strain evidence="2">KCTC 52127</strain>
    </source>
</reference>
<accession>A0ABW5LRV1</accession>
<sequence length="77" mass="9293">MKKKKCCKNETEVIESPTFDKEKITTVTPENITFVIYHLYSYINIFQEISIEKEYYKDFSPPDLERDIQVLYETFLI</sequence>
<organism evidence="1 2">
    <name type="scientific">Pseudotenacibaculum haliotis</name>
    <dbReference type="NCBI Taxonomy" id="1862138"/>
    <lineage>
        <taxon>Bacteria</taxon>
        <taxon>Pseudomonadati</taxon>
        <taxon>Bacteroidota</taxon>
        <taxon>Flavobacteriia</taxon>
        <taxon>Flavobacteriales</taxon>
        <taxon>Flavobacteriaceae</taxon>
        <taxon>Pseudotenacibaculum</taxon>
    </lineage>
</organism>
<comment type="caution">
    <text evidence="1">The sequence shown here is derived from an EMBL/GenBank/DDBJ whole genome shotgun (WGS) entry which is preliminary data.</text>
</comment>
<evidence type="ECO:0000313" key="2">
    <source>
        <dbReference type="Proteomes" id="UP001597508"/>
    </source>
</evidence>
<dbReference type="InterPro" id="IPR058060">
    <property type="entry name" value="HYC_CC_PP"/>
</dbReference>
<gene>
    <name evidence="1" type="ORF">ACFSRZ_04030</name>
</gene>
<dbReference type="EMBL" id="JBHULH010000001">
    <property type="protein sequence ID" value="MFD2566526.1"/>
    <property type="molecule type" value="Genomic_DNA"/>
</dbReference>
<dbReference type="RefSeq" id="WP_379665232.1">
    <property type="nucleotide sequence ID" value="NZ_JBHULH010000001.1"/>
</dbReference>